<dbReference type="SMART" id="SM00015">
    <property type="entry name" value="IQ"/>
    <property type="match status" value="2"/>
</dbReference>
<keyword evidence="6" id="KW-1185">Reference proteome</keyword>
<evidence type="ECO:0000256" key="2">
    <source>
        <dbReference type="ARBA" id="ARBA00024341"/>
    </source>
</evidence>
<comment type="caution">
    <text evidence="5">The sequence shown here is derived from an EMBL/GenBank/DDBJ whole genome shotgun (WGS) entry which is preliminary data.</text>
</comment>
<feature type="domain" description="DUF4005" evidence="4">
    <location>
        <begin position="297"/>
        <end position="374"/>
    </location>
</feature>
<comment type="subunit">
    <text evidence="3">Binds to multiple calmodulin (CaM) in the presence of Ca(2+) and CaM-like proteins.</text>
</comment>
<evidence type="ECO:0000256" key="1">
    <source>
        <dbReference type="ARBA" id="ARBA00022860"/>
    </source>
</evidence>
<dbReference type="Gene3D" id="1.20.5.190">
    <property type="match status" value="1"/>
</dbReference>
<proteinExistence type="inferred from homology"/>
<dbReference type="Proteomes" id="UP001318860">
    <property type="component" value="Unassembled WGS sequence"/>
</dbReference>
<dbReference type="InterPro" id="IPR000048">
    <property type="entry name" value="IQ_motif_EF-hand-BS"/>
</dbReference>
<reference evidence="5 6" key="1">
    <citation type="journal article" date="2021" name="Comput. Struct. Biotechnol. J.">
        <title>De novo genome assembly of the potent medicinal plant Rehmannia glutinosa using nanopore technology.</title>
        <authorList>
            <person name="Ma L."/>
            <person name="Dong C."/>
            <person name="Song C."/>
            <person name="Wang X."/>
            <person name="Zheng X."/>
            <person name="Niu Y."/>
            <person name="Chen S."/>
            <person name="Feng W."/>
        </authorList>
    </citation>
    <scope>NUCLEOTIDE SEQUENCE [LARGE SCALE GENOMIC DNA]</scope>
    <source>
        <strain evidence="5">DH-2019</strain>
    </source>
</reference>
<evidence type="ECO:0000259" key="4">
    <source>
        <dbReference type="Pfam" id="PF13178"/>
    </source>
</evidence>
<accession>A0ABR0V100</accession>
<gene>
    <name evidence="5" type="ORF">DH2020_038252</name>
</gene>
<dbReference type="PANTHER" id="PTHR32295">
    <property type="entry name" value="IQ-DOMAIN 5-RELATED"/>
    <property type="match status" value="1"/>
</dbReference>
<organism evidence="5 6">
    <name type="scientific">Rehmannia glutinosa</name>
    <name type="common">Chinese foxglove</name>
    <dbReference type="NCBI Taxonomy" id="99300"/>
    <lineage>
        <taxon>Eukaryota</taxon>
        <taxon>Viridiplantae</taxon>
        <taxon>Streptophyta</taxon>
        <taxon>Embryophyta</taxon>
        <taxon>Tracheophyta</taxon>
        <taxon>Spermatophyta</taxon>
        <taxon>Magnoliopsida</taxon>
        <taxon>eudicotyledons</taxon>
        <taxon>Gunneridae</taxon>
        <taxon>Pentapetalae</taxon>
        <taxon>asterids</taxon>
        <taxon>lamiids</taxon>
        <taxon>Lamiales</taxon>
        <taxon>Orobanchaceae</taxon>
        <taxon>Rehmannieae</taxon>
        <taxon>Rehmannia</taxon>
    </lineage>
</organism>
<name>A0ABR0V100_REHGL</name>
<dbReference type="PANTHER" id="PTHR32295:SF10">
    <property type="entry name" value="PROTEIN IQ-DOMAIN 25"/>
    <property type="match status" value="1"/>
</dbReference>
<evidence type="ECO:0000313" key="5">
    <source>
        <dbReference type="EMBL" id="KAK6128005.1"/>
    </source>
</evidence>
<sequence length="391" mass="43804">MGKATRWLRGLLGMKKDKENVDKNSNFVEKREKKGWSFVKSGKESEPLSQIQSDGADWLRSFIADSEKEQNKHAIAVAAATAAAADAAVAAAQAAVAVVRLTSQGRGALFTDGRERLAAVKIQTVFRGYLARKALRALKGLVKLQALVRGYLVRKRAAATLHSMQALIRAQSAVRAQRARRSMSNEYRFQPEMRSRKSIEKYEETRSEFHSKRLSSSYDPSLISTFDESPKIVEIDTCGPKSRSRRMSCMSEYGDDQYYHVASSPLPCPISNRVSIPDRHVQDFDWGFVEEDYKFATAQNTPRFGCSGRATTLAKSVCGDSFFRPYSNGPSYMANTQSFRAKLRSHSAPKQRPGFGPKKRLSLNEIMASRTSFSGVRMERQCSQVEEDFEC</sequence>
<dbReference type="InterPro" id="IPR025064">
    <property type="entry name" value="DUF4005"/>
</dbReference>
<dbReference type="EMBL" id="JABTTQ020001838">
    <property type="protein sequence ID" value="KAK6128005.1"/>
    <property type="molecule type" value="Genomic_DNA"/>
</dbReference>
<dbReference type="CDD" id="cd23767">
    <property type="entry name" value="IQCD"/>
    <property type="match status" value="1"/>
</dbReference>
<evidence type="ECO:0000313" key="6">
    <source>
        <dbReference type="Proteomes" id="UP001318860"/>
    </source>
</evidence>
<dbReference type="Pfam" id="PF00612">
    <property type="entry name" value="IQ"/>
    <property type="match status" value="2"/>
</dbReference>
<dbReference type="Pfam" id="PF13178">
    <property type="entry name" value="DUF4005"/>
    <property type="match status" value="1"/>
</dbReference>
<evidence type="ECO:0000256" key="3">
    <source>
        <dbReference type="ARBA" id="ARBA00024378"/>
    </source>
</evidence>
<protein>
    <recommendedName>
        <fullName evidence="4">DUF4005 domain-containing protein</fullName>
    </recommendedName>
</protein>
<keyword evidence="1" id="KW-0112">Calmodulin-binding</keyword>
<dbReference type="PROSITE" id="PS50096">
    <property type="entry name" value="IQ"/>
    <property type="match status" value="3"/>
</dbReference>
<comment type="similarity">
    <text evidence="2">Belongs to the IQD family.</text>
</comment>